<proteinExistence type="predicted"/>
<protein>
    <submittedName>
        <fullName evidence="1">Uncharacterized protein</fullName>
    </submittedName>
</protein>
<dbReference type="EMBL" id="CM038913">
    <property type="protein sequence ID" value="KAH9556685.1"/>
    <property type="molecule type" value="Genomic_DNA"/>
</dbReference>
<keyword evidence="2" id="KW-1185">Reference proteome</keyword>
<reference evidence="2" key="1">
    <citation type="journal article" date="2022" name="New Phytol.">
        <title>Phylogenomic structure and speciation in an emerging model: the Sphagnum magellanicum complex (Bryophyta).</title>
        <authorList>
            <person name="Shaw A.J."/>
            <person name="Piatkowski B."/>
            <person name="Duffy A.M."/>
            <person name="Aguero B."/>
            <person name="Imwattana K."/>
            <person name="Nieto-Lugilde M."/>
            <person name="Healey A."/>
            <person name="Weston D.J."/>
            <person name="Patel M.N."/>
            <person name="Schmutz J."/>
            <person name="Grimwood J."/>
            <person name="Yavitt J.B."/>
            <person name="Hassel K."/>
            <person name="Stenoien H.K."/>
            <person name="Flatberg K.I."/>
            <person name="Bickford C.P."/>
            <person name="Hicks K.A."/>
        </authorList>
    </citation>
    <scope>NUCLEOTIDE SEQUENCE [LARGE SCALE GENOMIC DNA]</scope>
</reference>
<dbReference type="Proteomes" id="UP000828922">
    <property type="component" value="Linkage Group LG07"/>
</dbReference>
<accession>A0ACB8HKE0</accession>
<name>A0ACB8HKE0_9BRYO</name>
<sequence length="527" mass="59911">MVGVLLVHRPLLAAGSSSGSSSSSSSSLAHVLQPVFLLAWAWMSTVMMVSVLALCSWHRRRMQRRREAADLAAAIQLSINDHIVSIPPGILPAPPVRLESLHSSRGGRVSPAGIEVPNIKSIEDLKDHLSIGSIFRMKRDWLRRELSKGRDGGKAEPSLPRSERRLLQIVVRRDHVFQDSYLQFASISDDDLRNPLSVHFVGEVGRDDGGVTRDWYSVLSKEIFNPQYALFTLSAADDYTFQIKQNSGVNPDHLDFFQFIGTIVGKALLDGCLLDAHFTRLVYKRILDKPVTYHDMASVDVQFYKSLCWLLENKLEGVDLSLTFSVDKENFGAYEEVELKEKGKEMVVTEQNKREYVDLLASWRLKESVEPQFQALRTGLARVVDPILLQHFDENELEWLIGGLPTIDTADWRKNTVYKAGYSDTSECHVIRWFWQLIESWDQEMRARLLQFVTGTSKVPFPEGFKGLRGSEGLRSFHIVRVSDSTRLPQAHTCFNELILPDYDTYEELHNNLTTAIFETGNQFQLR</sequence>
<comment type="caution">
    <text evidence="1">The sequence shown here is derived from an EMBL/GenBank/DDBJ whole genome shotgun (WGS) entry which is preliminary data.</text>
</comment>
<gene>
    <name evidence="1" type="ORF">CY35_07G043200</name>
</gene>
<organism evidence="1 2">
    <name type="scientific">Sphagnum magellanicum</name>
    <dbReference type="NCBI Taxonomy" id="128215"/>
    <lineage>
        <taxon>Eukaryota</taxon>
        <taxon>Viridiplantae</taxon>
        <taxon>Streptophyta</taxon>
        <taxon>Embryophyta</taxon>
        <taxon>Bryophyta</taxon>
        <taxon>Sphagnophytina</taxon>
        <taxon>Sphagnopsida</taxon>
        <taxon>Sphagnales</taxon>
        <taxon>Sphagnaceae</taxon>
        <taxon>Sphagnum</taxon>
    </lineage>
</organism>
<evidence type="ECO:0000313" key="2">
    <source>
        <dbReference type="Proteomes" id="UP000828922"/>
    </source>
</evidence>
<evidence type="ECO:0000313" key="1">
    <source>
        <dbReference type="EMBL" id="KAH9556685.1"/>
    </source>
</evidence>